<gene>
    <name evidence="4" type="ORF">J2X04_001313</name>
</gene>
<dbReference type="InterPro" id="IPR014710">
    <property type="entry name" value="RmlC-like_jellyroll"/>
</dbReference>
<dbReference type="EMBL" id="JAVDVW010000001">
    <property type="protein sequence ID" value="MDR7098966.1"/>
    <property type="molecule type" value="Genomic_DNA"/>
</dbReference>
<evidence type="ECO:0000313" key="4">
    <source>
        <dbReference type="EMBL" id="MDR7098966.1"/>
    </source>
</evidence>
<evidence type="ECO:0000256" key="1">
    <source>
        <dbReference type="ARBA" id="ARBA00008416"/>
    </source>
</evidence>
<dbReference type="Proteomes" id="UP001267878">
    <property type="component" value="Unassembled WGS sequence"/>
</dbReference>
<dbReference type="InterPro" id="IPR003829">
    <property type="entry name" value="Pirin_N_dom"/>
</dbReference>
<name>A0ABU1VNB5_9GAMM</name>
<proteinExistence type="inferred from homology"/>
<reference evidence="4 5" key="1">
    <citation type="submission" date="2023-07" db="EMBL/GenBank/DDBJ databases">
        <title>Sorghum-associated microbial communities from plants grown in Nebraska, USA.</title>
        <authorList>
            <person name="Schachtman D."/>
        </authorList>
    </citation>
    <scope>NUCLEOTIDE SEQUENCE [LARGE SCALE GENOMIC DNA]</scope>
    <source>
        <strain evidence="4 5">BE187</strain>
    </source>
</reference>
<dbReference type="RefSeq" id="WP_310053093.1">
    <property type="nucleotide sequence ID" value="NZ_JAVDVW010000001.1"/>
</dbReference>
<organism evidence="4 5">
    <name type="scientific">Agrilutibacter niabensis</name>
    <dbReference type="NCBI Taxonomy" id="380628"/>
    <lineage>
        <taxon>Bacteria</taxon>
        <taxon>Pseudomonadati</taxon>
        <taxon>Pseudomonadota</taxon>
        <taxon>Gammaproteobacteria</taxon>
        <taxon>Lysobacterales</taxon>
        <taxon>Lysobacteraceae</taxon>
        <taxon>Agrilutibacter</taxon>
    </lineage>
</organism>
<sequence length="286" mass="31179">MTRLSRTPVQPETLTPARRIVFQGRGTTRGPITRLVNPSDLGQLIKPFVFLDHGELPPTGDTFFGIHPHSGIATLTIALSGGLQYEDTTGQSGRVPAGGLEWMKAGAGAWHDGRVYTAEPLKFFQLWLALPADLENSPAEGQYIPPEQVERDGPVTVVLGRYGQARSPIRAPEDINYFHVRLQAGETWRYQPPHGHTVGWIAVYEGVAKTPDAVAAGEIAVFDESDAALEFTAQEPTSFVIGTAIKHPHDLVTGYYSVHTNADALERGEAEIKRIGQILSKAGRLR</sequence>
<feature type="domain" description="Pirin N-terminal" evidence="3">
    <location>
        <begin position="40"/>
        <end position="128"/>
    </location>
</feature>
<dbReference type="PANTHER" id="PTHR13903">
    <property type="entry name" value="PIRIN-RELATED"/>
    <property type="match status" value="1"/>
</dbReference>
<dbReference type="PANTHER" id="PTHR13903:SF8">
    <property type="entry name" value="PIRIN"/>
    <property type="match status" value="1"/>
</dbReference>
<dbReference type="PIRSF" id="PIRSF006232">
    <property type="entry name" value="Pirin"/>
    <property type="match status" value="1"/>
</dbReference>
<evidence type="ECO:0000259" key="3">
    <source>
        <dbReference type="Pfam" id="PF02678"/>
    </source>
</evidence>
<dbReference type="Gene3D" id="2.60.120.10">
    <property type="entry name" value="Jelly Rolls"/>
    <property type="match status" value="1"/>
</dbReference>
<dbReference type="Pfam" id="PF02678">
    <property type="entry name" value="Pirin"/>
    <property type="match status" value="1"/>
</dbReference>
<dbReference type="CDD" id="cd02247">
    <property type="entry name" value="cupin_pirin_C"/>
    <property type="match status" value="1"/>
</dbReference>
<dbReference type="InterPro" id="IPR012093">
    <property type="entry name" value="Pirin"/>
</dbReference>
<protein>
    <submittedName>
        <fullName evidence="4">Redox-sensitive bicupin YhaK (Pirin superfamily)</fullName>
    </submittedName>
</protein>
<keyword evidence="5" id="KW-1185">Reference proteome</keyword>
<dbReference type="SUPFAM" id="SSF51182">
    <property type="entry name" value="RmlC-like cupins"/>
    <property type="match status" value="1"/>
</dbReference>
<accession>A0ABU1VNB5</accession>
<evidence type="ECO:0000256" key="2">
    <source>
        <dbReference type="RuleBase" id="RU003457"/>
    </source>
</evidence>
<comment type="caution">
    <text evidence="4">The sequence shown here is derived from an EMBL/GenBank/DDBJ whole genome shotgun (WGS) entry which is preliminary data.</text>
</comment>
<dbReference type="InterPro" id="IPR011051">
    <property type="entry name" value="RmlC_Cupin_sf"/>
</dbReference>
<evidence type="ECO:0000313" key="5">
    <source>
        <dbReference type="Proteomes" id="UP001267878"/>
    </source>
</evidence>
<comment type="similarity">
    <text evidence="1 2">Belongs to the pirin family.</text>
</comment>